<organism evidence="3 4">
    <name type="scientific">Nocardioides nanhaiensis</name>
    <dbReference type="NCBI Taxonomy" id="1476871"/>
    <lineage>
        <taxon>Bacteria</taxon>
        <taxon>Bacillati</taxon>
        <taxon>Actinomycetota</taxon>
        <taxon>Actinomycetes</taxon>
        <taxon>Propionibacteriales</taxon>
        <taxon>Nocardioidaceae</taxon>
        <taxon>Nocardioides</taxon>
    </lineage>
</organism>
<comment type="caution">
    <text evidence="3">The sequence shown here is derived from an EMBL/GenBank/DDBJ whole genome shotgun (WGS) entry which is preliminary data.</text>
</comment>
<dbReference type="Pfam" id="PF01882">
    <property type="entry name" value="DUF58"/>
    <property type="match status" value="1"/>
</dbReference>
<proteinExistence type="predicted"/>
<feature type="domain" description="DUF58" evidence="2">
    <location>
        <begin position="219"/>
        <end position="290"/>
    </location>
</feature>
<feature type="transmembrane region" description="Helical" evidence="1">
    <location>
        <begin position="20"/>
        <end position="42"/>
    </location>
</feature>
<dbReference type="Proteomes" id="UP001500621">
    <property type="component" value="Unassembled WGS sequence"/>
</dbReference>
<dbReference type="InterPro" id="IPR002881">
    <property type="entry name" value="DUF58"/>
</dbReference>
<gene>
    <name evidence="3" type="ORF">GCM10023226_27340</name>
</gene>
<evidence type="ECO:0000313" key="3">
    <source>
        <dbReference type="EMBL" id="GAA4687984.1"/>
    </source>
</evidence>
<keyword evidence="1" id="KW-1133">Transmembrane helix</keyword>
<accession>A0ABP8WEB2</accession>
<feature type="transmembrane region" description="Helical" evidence="1">
    <location>
        <begin position="48"/>
        <end position="67"/>
    </location>
</feature>
<dbReference type="EMBL" id="BAABIM010000002">
    <property type="protein sequence ID" value="GAA4687984.1"/>
    <property type="molecule type" value="Genomic_DNA"/>
</dbReference>
<evidence type="ECO:0000256" key="1">
    <source>
        <dbReference type="SAM" id="Phobius"/>
    </source>
</evidence>
<keyword evidence="1" id="KW-0812">Transmembrane</keyword>
<dbReference type="PANTHER" id="PTHR34351">
    <property type="entry name" value="SLR1927 PROTEIN-RELATED"/>
    <property type="match status" value="1"/>
</dbReference>
<name>A0ABP8WEB2_9ACTN</name>
<evidence type="ECO:0000259" key="2">
    <source>
        <dbReference type="Pfam" id="PF01882"/>
    </source>
</evidence>
<reference evidence="4" key="1">
    <citation type="journal article" date="2019" name="Int. J. Syst. Evol. Microbiol.">
        <title>The Global Catalogue of Microorganisms (GCM) 10K type strain sequencing project: providing services to taxonomists for standard genome sequencing and annotation.</title>
        <authorList>
            <consortium name="The Broad Institute Genomics Platform"/>
            <consortium name="The Broad Institute Genome Sequencing Center for Infectious Disease"/>
            <person name="Wu L."/>
            <person name="Ma J."/>
        </authorList>
    </citation>
    <scope>NUCLEOTIDE SEQUENCE [LARGE SCALE GENOMIC DNA]</scope>
    <source>
        <strain evidence="4">JCM 18127</strain>
    </source>
</reference>
<keyword evidence="4" id="KW-1185">Reference proteome</keyword>
<dbReference type="PANTHER" id="PTHR34351:SF1">
    <property type="entry name" value="SLR1927 PROTEIN"/>
    <property type="match status" value="1"/>
</dbReference>
<evidence type="ECO:0000313" key="4">
    <source>
        <dbReference type="Proteomes" id="UP001500621"/>
    </source>
</evidence>
<sequence>MAELSLPDLGRPVGRFARPLRVLTTSGRSVLLLGVVGLVVGVAAGWPALRVVGLTAVLLLLVALGLVRLPARARGRLELVPDRTTAGEHAGGVLHAVWEGGEPLSGALVDLDLDVSRPSRTGAPAATVRLPVLRRGTPGQVRFALPPLERGVRRVGPATTRRTDPLGLVVRRMPLAAAVELYVRPRMIGVEHLGPGFVRDLEGTPSDEISMSDLSFHALREYVRGDDLRHVHWRSSARVGQLHVRQYHDTRRSHGVVLVDDTAAAFGGPRELELALSVAASVLVRLAQDGVDLTFGCGAERATGPVRAVLDATCRARMGSPGDGLVDAARRLAAQARDASLLVLVGGRGLEARAVQQARAVFPADVRVLVLRADTSPEARSGPGGPGTLVVADLDDLPRLLAAAARGALGVVS</sequence>
<dbReference type="RefSeq" id="WP_345266708.1">
    <property type="nucleotide sequence ID" value="NZ_BAABIM010000002.1"/>
</dbReference>
<keyword evidence="1" id="KW-0472">Membrane</keyword>
<protein>
    <recommendedName>
        <fullName evidence="2">DUF58 domain-containing protein</fullName>
    </recommendedName>
</protein>